<evidence type="ECO:0000256" key="3">
    <source>
        <dbReference type="ARBA" id="ARBA00023163"/>
    </source>
</evidence>
<dbReference type="SUPFAM" id="SSF46689">
    <property type="entry name" value="Homeodomain-like"/>
    <property type="match status" value="1"/>
</dbReference>
<accession>A0ABT4V5Q6</accession>
<dbReference type="PANTHER" id="PTHR47506">
    <property type="entry name" value="TRANSCRIPTIONAL REGULATORY PROTEIN"/>
    <property type="match status" value="1"/>
</dbReference>
<evidence type="ECO:0000259" key="5">
    <source>
        <dbReference type="PROSITE" id="PS50977"/>
    </source>
</evidence>
<keyword evidence="7" id="KW-1185">Reference proteome</keyword>
<evidence type="ECO:0000313" key="6">
    <source>
        <dbReference type="EMBL" id="MDA3628637.1"/>
    </source>
</evidence>
<organism evidence="6 7">
    <name type="scientific">Saccharopolyspora oryzae</name>
    <dbReference type="NCBI Taxonomy" id="2997343"/>
    <lineage>
        <taxon>Bacteria</taxon>
        <taxon>Bacillati</taxon>
        <taxon>Actinomycetota</taxon>
        <taxon>Actinomycetes</taxon>
        <taxon>Pseudonocardiales</taxon>
        <taxon>Pseudonocardiaceae</taxon>
        <taxon>Saccharopolyspora</taxon>
    </lineage>
</organism>
<comment type="caution">
    <text evidence="6">The sequence shown here is derived from an EMBL/GenBank/DDBJ whole genome shotgun (WGS) entry which is preliminary data.</text>
</comment>
<reference evidence="6 7" key="1">
    <citation type="submission" date="2022-11" db="EMBL/GenBank/DDBJ databases">
        <title>Draft genome sequence of Saccharopolyspora sp. WRP15-2 isolated from rhizosphere soils of wild rice in Thailand.</title>
        <authorList>
            <person name="Duangmal K."/>
            <person name="Kammanee S."/>
            <person name="Muangham S."/>
        </authorList>
    </citation>
    <scope>NUCLEOTIDE SEQUENCE [LARGE SCALE GENOMIC DNA]</scope>
    <source>
        <strain evidence="6 7">WRP15-2</strain>
    </source>
</reference>
<dbReference type="InterPro" id="IPR036271">
    <property type="entry name" value="Tet_transcr_reg_TetR-rel_C_sf"/>
</dbReference>
<keyword evidence="3" id="KW-0804">Transcription</keyword>
<keyword evidence="2 4" id="KW-0238">DNA-binding</keyword>
<dbReference type="PROSITE" id="PS50977">
    <property type="entry name" value="HTH_TETR_2"/>
    <property type="match status" value="1"/>
</dbReference>
<dbReference type="Gene3D" id="1.10.357.10">
    <property type="entry name" value="Tetracycline Repressor, domain 2"/>
    <property type="match status" value="1"/>
</dbReference>
<dbReference type="InterPro" id="IPR009057">
    <property type="entry name" value="Homeodomain-like_sf"/>
</dbReference>
<dbReference type="SUPFAM" id="SSF48498">
    <property type="entry name" value="Tetracyclin repressor-like, C-terminal domain"/>
    <property type="match status" value="1"/>
</dbReference>
<keyword evidence="1" id="KW-0805">Transcription regulation</keyword>
<dbReference type="EMBL" id="JAQGLA010000049">
    <property type="protein sequence ID" value="MDA3628637.1"/>
    <property type="molecule type" value="Genomic_DNA"/>
</dbReference>
<feature type="domain" description="HTH tetR-type" evidence="5">
    <location>
        <begin position="6"/>
        <end position="66"/>
    </location>
</feature>
<evidence type="ECO:0000256" key="1">
    <source>
        <dbReference type="ARBA" id="ARBA00023015"/>
    </source>
</evidence>
<name>A0ABT4V5Q6_9PSEU</name>
<evidence type="ECO:0000313" key="7">
    <source>
        <dbReference type="Proteomes" id="UP001210380"/>
    </source>
</evidence>
<dbReference type="Proteomes" id="UP001210380">
    <property type="component" value="Unassembled WGS sequence"/>
</dbReference>
<evidence type="ECO:0000256" key="4">
    <source>
        <dbReference type="PROSITE-ProRule" id="PRU00335"/>
    </source>
</evidence>
<dbReference type="InterPro" id="IPR011075">
    <property type="entry name" value="TetR_C"/>
</dbReference>
<dbReference type="Pfam" id="PF00440">
    <property type="entry name" value="TetR_N"/>
    <property type="match status" value="1"/>
</dbReference>
<evidence type="ECO:0000256" key="2">
    <source>
        <dbReference type="ARBA" id="ARBA00023125"/>
    </source>
</evidence>
<dbReference type="RefSeq" id="WP_270951540.1">
    <property type="nucleotide sequence ID" value="NZ_JAQGLA010000049.1"/>
</dbReference>
<proteinExistence type="predicted"/>
<dbReference type="PANTHER" id="PTHR47506:SF10">
    <property type="entry name" value="TRANSCRIPTIONAL REGULATORY PROTEIN"/>
    <property type="match status" value="1"/>
</dbReference>
<feature type="DNA-binding region" description="H-T-H motif" evidence="4">
    <location>
        <begin position="29"/>
        <end position="48"/>
    </location>
</feature>
<protein>
    <submittedName>
        <fullName evidence="6">TetR/AcrR family transcriptional regulator</fullName>
    </submittedName>
</protein>
<dbReference type="Gene3D" id="1.10.10.60">
    <property type="entry name" value="Homeodomain-like"/>
    <property type="match status" value="1"/>
</dbReference>
<dbReference type="Pfam" id="PF16925">
    <property type="entry name" value="TetR_C_13"/>
    <property type="match status" value="1"/>
</dbReference>
<dbReference type="InterPro" id="IPR001647">
    <property type="entry name" value="HTH_TetR"/>
</dbReference>
<gene>
    <name evidence="6" type="ORF">OU415_24605</name>
</gene>
<sequence length="199" mass="22189">MARPRKFDEARVIDAAMDTFWRRGYEATSTRDLSERTELGPSSLYNAFGDKHQLYLRSLRQYQETATAEQVEVLRAPGPVEDRLRNLLATAIDTDLSGTDRPGCFAINAAIERAAVDPDAREQVRQNFAVVEEALREALAEGQRSGEIDQTRSAESLARQVLSTYYGLRVLARVQPDRSALLDVVENLLKSCAAAEDRG</sequence>